<reference evidence="8 9" key="1">
    <citation type="journal article" date="2014" name="Int. J. Syst. Evol. Microbiol.">
        <title>Complete genome sequence of Corynebacterium casei LMG S-19264T (=DSM 44701T), isolated from a smear-ripened cheese.</title>
        <authorList>
            <consortium name="US DOE Joint Genome Institute (JGI-PGF)"/>
            <person name="Walter F."/>
            <person name="Albersmeier A."/>
            <person name="Kalinowski J."/>
            <person name="Ruckert C."/>
        </authorList>
    </citation>
    <scope>NUCLEOTIDE SEQUENCE [LARGE SCALE GENOMIC DNA]</scope>
    <source>
        <strain evidence="8 9">JCM 4255</strain>
    </source>
</reference>
<evidence type="ECO:0000259" key="6">
    <source>
        <dbReference type="Pfam" id="PF00732"/>
    </source>
</evidence>
<gene>
    <name evidence="8" type="ORF">GCM10017668_05160</name>
</gene>
<keyword evidence="3" id="KW-0285">Flavoprotein</keyword>
<dbReference type="Pfam" id="PF13450">
    <property type="entry name" value="NAD_binding_8"/>
    <property type="match status" value="1"/>
</dbReference>
<comment type="cofactor">
    <cofactor evidence="1">
        <name>FAD</name>
        <dbReference type="ChEBI" id="CHEBI:57692"/>
    </cofactor>
</comment>
<dbReference type="GO" id="GO:0016614">
    <property type="term" value="F:oxidoreductase activity, acting on CH-OH group of donors"/>
    <property type="evidence" value="ECO:0007669"/>
    <property type="project" value="InterPro"/>
</dbReference>
<dbReference type="InterPro" id="IPR007867">
    <property type="entry name" value="GMC_OxRtase_C"/>
</dbReference>
<dbReference type="RefSeq" id="WP_190896510.1">
    <property type="nucleotide sequence ID" value="NZ_AP023439.1"/>
</dbReference>
<name>A0A7G1N6H6_9ACTN</name>
<dbReference type="SUPFAM" id="SSF54373">
    <property type="entry name" value="FAD-linked reductases, C-terminal domain"/>
    <property type="match status" value="1"/>
</dbReference>
<dbReference type="GO" id="GO:0050660">
    <property type="term" value="F:flavin adenine dinucleotide binding"/>
    <property type="evidence" value="ECO:0007669"/>
    <property type="project" value="InterPro"/>
</dbReference>
<organism evidence="8 9">
    <name type="scientific">Streptomyces tuirus</name>
    <dbReference type="NCBI Taxonomy" id="68278"/>
    <lineage>
        <taxon>Bacteria</taxon>
        <taxon>Bacillati</taxon>
        <taxon>Actinomycetota</taxon>
        <taxon>Actinomycetes</taxon>
        <taxon>Kitasatosporales</taxon>
        <taxon>Streptomycetaceae</taxon>
        <taxon>Streptomyces</taxon>
    </lineage>
</organism>
<dbReference type="KEGG" id="stui:GCM10017668_05160"/>
<sequence>MSKYDVDVLIVGSGPVGATFARKLVEAGHHVLMIDAGAQLSGNYGEHLKNSFLYQKNVDLFASVIRGHLHPMSIASDDSPVVTLDPSSFSYDPEKWPGFVLNNQNPEQKKRDNLGACASTYAVGGMATHWTCAVPEFHPTLERTYNGESYPIEASAMDTLYNEAAALLHRSETVFSSSARHLLVREVLHRAQFTNVKELPLAVRERSDRAKSDAVHWSASDTVLGELASPRHTPTKGSFRLLAEHQCTRLEFSEAGDGDQRVTGVKVRNLRDLDEKVTINAEAYVVACNPVLTPQLLFASGLQSESLGRYMTEQPMAFCQTVLKQSLIDGVVDLLGKYPDAQKRVKEYIDKQKQKQEEKTPGADPVPFPKGELEPNLWIPAVPGQPWHCQIHRDAFSYGEVPPNIDSRLIVDLRWFGMSRPRRSNRITFSNHIKDTFGLPQPTFHFELSKEERADCGRMMDHMMRVAAQLGGFMPGSEPQFLTPGLPLHIAGTTRMGKDRRTSVVDPDSQVWGVKNLFLGGNGLHPFGNAANPTLTSCAMALRAVEKIKGMLPSA</sequence>
<dbReference type="EMBL" id="AP023439">
    <property type="protein sequence ID" value="BCL18673.1"/>
    <property type="molecule type" value="Genomic_DNA"/>
</dbReference>
<accession>A0A7G1N6H6</accession>
<dbReference type="Proteomes" id="UP000516373">
    <property type="component" value="Chromosome"/>
</dbReference>
<dbReference type="SUPFAM" id="SSF51905">
    <property type="entry name" value="FAD/NAD(P)-binding domain"/>
    <property type="match status" value="1"/>
</dbReference>
<dbReference type="Gene3D" id="3.50.50.60">
    <property type="entry name" value="FAD/NAD(P)-binding domain"/>
    <property type="match status" value="2"/>
</dbReference>
<dbReference type="Pfam" id="PF05199">
    <property type="entry name" value="GMC_oxred_C"/>
    <property type="match status" value="1"/>
</dbReference>
<feature type="domain" description="Glucose-methanol-choline oxidoreductase C-terminal" evidence="7">
    <location>
        <begin position="421"/>
        <end position="541"/>
    </location>
</feature>
<keyword evidence="5" id="KW-0560">Oxidoreductase</keyword>
<evidence type="ECO:0000256" key="4">
    <source>
        <dbReference type="ARBA" id="ARBA00022827"/>
    </source>
</evidence>
<feature type="domain" description="Glucose-methanol-choline oxidoreductase N-terminal" evidence="6">
    <location>
        <begin position="239"/>
        <end position="315"/>
    </location>
</feature>
<evidence type="ECO:0000313" key="9">
    <source>
        <dbReference type="Proteomes" id="UP000516373"/>
    </source>
</evidence>
<evidence type="ECO:0000313" key="8">
    <source>
        <dbReference type="EMBL" id="BCL18673.1"/>
    </source>
</evidence>
<dbReference type="AlphaFoldDB" id="A0A7G1N6H6"/>
<evidence type="ECO:0000256" key="1">
    <source>
        <dbReference type="ARBA" id="ARBA00001974"/>
    </source>
</evidence>
<evidence type="ECO:0000256" key="3">
    <source>
        <dbReference type="ARBA" id="ARBA00022630"/>
    </source>
</evidence>
<keyword evidence="4" id="KW-0274">FAD</keyword>
<dbReference type="PANTHER" id="PTHR42784:SF1">
    <property type="entry name" value="PYRANOSE 2-OXIDASE"/>
    <property type="match status" value="1"/>
</dbReference>
<dbReference type="Pfam" id="PF00732">
    <property type="entry name" value="GMC_oxred_N"/>
    <property type="match status" value="1"/>
</dbReference>
<dbReference type="InterPro" id="IPR036188">
    <property type="entry name" value="FAD/NAD-bd_sf"/>
</dbReference>
<dbReference type="PANTHER" id="PTHR42784">
    <property type="entry name" value="PYRANOSE 2-OXIDASE"/>
    <property type="match status" value="1"/>
</dbReference>
<protein>
    <submittedName>
        <fullName evidence="8">Pyranose oxidase</fullName>
    </submittedName>
</protein>
<evidence type="ECO:0000256" key="5">
    <source>
        <dbReference type="ARBA" id="ARBA00023002"/>
    </source>
</evidence>
<evidence type="ECO:0000256" key="2">
    <source>
        <dbReference type="ARBA" id="ARBA00010790"/>
    </source>
</evidence>
<proteinExistence type="inferred from homology"/>
<dbReference type="InterPro" id="IPR051473">
    <property type="entry name" value="P2Ox-like"/>
</dbReference>
<dbReference type="InterPro" id="IPR000172">
    <property type="entry name" value="GMC_OxRdtase_N"/>
</dbReference>
<evidence type="ECO:0000259" key="7">
    <source>
        <dbReference type="Pfam" id="PF05199"/>
    </source>
</evidence>
<comment type="similarity">
    <text evidence="2">Belongs to the GMC oxidoreductase family.</text>
</comment>